<dbReference type="Pfam" id="PF12719">
    <property type="entry name" value="Cnd3"/>
    <property type="match status" value="1"/>
</dbReference>
<evidence type="ECO:0000256" key="1">
    <source>
        <dbReference type="ARBA" id="ARBA00004286"/>
    </source>
</evidence>
<dbReference type="EMBL" id="JAPWDV010000001">
    <property type="protein sequence ID" value="KAJ6224992.1"/>
    <property type="molecule type" value="Genomic_DNA"/>
</dbReference>
<organism evidence="10 11">
    <name type="scientific">Blomia tropicalis</name>
    <name type="common">Mite</name>
    <dbReference type="NCBI Taxonomy" id="40697"/>
    <lineage>
        <taxon>Eukaryota</taxon>
        <taxon>Metazoa</taxon>
        <taxon>Ecdysozoa</taxon>
        <taxon>Arthropoda</taxon>
        <taxon>Chelicerata</taxon>
        <taxon>Arachnida</taxon>
        <taxon>Acari</taxon>
        <taxon>Acariformes</taxon>
        <taxon>Sarcoptiformes</taxon>
        <taxon>Astigmata</taxon>
        <taxon>Glycyphagoidea</taxon>
        <taxon>Echimyopodidae</taxon>
        <taxon>Blomia</taxon>
    </lineage>
</organism>
<evidence type="ECO:0000256" key="4">
    <source>
        <dbReference type="ARBA" id="ARBA00022618"/>
    </source>
</evidence>
<keyword evidence="11" id="KW-1185">Reference proteome</keyword>
<dbReference type="PANTHER" id="PTHR14418">
    <property type="entry name" value="CONDENSIN COMPLEX SUBUNIT 3-RELATED"/>
    <property type="match status" value="1"/>
</dbReference>
<keyword evidence="4" id="KW-0132">Cell division</keyword>
<dbReference type="Gene3D" id="1.25.10.10">
    <property type="entry name" value="Leucine-rich Repeat Variant"/>
    <property type="match status" value="1"/>
</dbReference>
<reference evidence="10" key="1">
    <citation type="submission" date="2022-12" db="EMBL/GenBank/DDBJ databases">
        <title>Genome assemblies of Blomia tropicalis.</title>
        <authorList>
            <person name="Cui Y."/>
        </authorList>
    </citation>
    <scope>NUCLEOTIDE SEQUENCE</scope>
    <source>
        <tissue evidence="10">Adult mites</tissue>
    </source>
</reference>
<proteinExistence type="inferred from homology"/>
<dbReference type="InterPro" id="IPR016024">
    <property type="entry name" value="ARM-type_fold"/>
</dbReference>
<keyword evidence="8" id="KW-0175">Coiled coil</keyword>
<evidence type="ECO:0000256" key="6">
    <source>
        <dbReference type="ARBA" id="ARBA00023067"/>
    </source>
</evidence>
<evidence type="ECO:0000256" key="8">
    <source>
        <dbReference type="SAM" id="Coils"/>
    </source>
</evidence>
<evidence type="ECO:0000313" key="11">
    <source>
        <dbReference type="Proteomes" id="UP001142055"/>
    </source>
</evidence>
<gene>
    <name evidence="10" type="ORF">RDWZM_003537</name>
</gene>
<dbReference type="PANTHER" id="PTHR14418:SF5">
    <property type="entry name" value="CONDENSIN COMPLEX SUBUNIT 3"/>
    <property type="match status" value="1"/>
</dbReference>
<dbReference type="InterPro" id="IPR027165">
    <property type="entry name" value="CND3"/>
</dbReference>
<dbReference type="GO" id="GO:0000793">
    <property type="term" value="C:condensed chromosome"/>
    <property type="evidence" value="ECO:0007669"/>
    <property type="project" value="TreeGrafter"/>
</dbReference>
<name>A0A9Q0MFZ8_BLOTA</name>
<dbReference type="AlphaFoldDB" id="A0A9Q0MFZ8"/>
<comment type="similarity">
    <text evidence="2">Belongs to the CND3 (condensin subunit 3) family.</text>
</comment>
<dbReference type="GO" id="GO:0000796">
    <property type="term" value="C:condensin complex"/>
    <property type="evidence" value="ECO:0007669"/>
    <property type="project" value="InterPro"/>
</dbReference>
<dbReference type="InterPro" id="IPR025977">
    <property type="entry name" value="Cnd3_C"/>
</dbReference>
<keyword evidence="7" id="KW-0131">Cell cycle</keyword>
<evidence type="ECO:0000256" key="5">
    <source>
        <dbReference type="ARBA" id="ARBA00022776"/>
    </source>
</evidence>
<evidence type="ECO:0000256" key="3">
    <source>
        <dbReference type="ARBA" id="ARBA00022454"/>
    </source>
</evidence>
<sequence>MYNTSKLEEFMNVFVKVIKSALNQDRQSPFTKRTINFIVLVFKKITSHENEMEEKRLQQVVQNDLNGINDSNEVETMEENEEDDLLYGSGLEHDTTIVNDQYVSPISWVDFFIKNSLVTFLEAKDINVRQNTVLLLKKTLEIFNEIDENTYSALNESLCDVALNKDKKVRAYSALALEKIQNLGNNAQNTLNFLMIADTNPLVRLCALKVIDVNENTLKNILKSTRSENVLVRKMAYKKIATHCKLENFPTEDRYNLLVNGTNERDESVRELFITKLIPKFIGDSVFSFLEATNYKKDSKLYEKLFFSYFDHLYKTAVKTTKNQTKFHQLALDFRKEHLNEHRLIDFSSLTNEKAYFWYMLCYFCKKSDITLVKTVENSEEENDEDVTETVDLLDEILPDIPYYCDYIERFTSENLENPKKFIFKKLIQIGQFCQIIDSTQWNFISSLFKKWFLEDRYFAFTEPVIEDMISIYSNYYKNENEKLLDEIYDLINSLNYSNNDDNVTANQEENLEEKLKAVDDKLAEKCELESKAVIENDEESVEQIKKEVDQLIESREKIINVSEISNSTSKDNCPRIETDYIVYRRCLQICYGFFISGELKRNMDRLPKLISIWILPGLNSGDSKIRTFAVKTLGRYCFPSTELINDFLKVFIEIIDEENYNDTRVEALTYLFDFLCFHGFDDIKFIDNDHTLQRDKSIPDKTNILERCKDSGFIEVFTDLLDKFLQEPVHPIEMKRKNLTAYVEHNLFEITVKSLCKIMDMGRFYAAGCLSKLIVINFVYKNVNLELKQFIQGFFYIYSRTFKNRLRDRFEVSNPFVDCYEDCLNILDQLNYLDSVTEKGELIDFFVNLSDDDQSALIVKVVAMLDDENKKFWEFNLKTINKCDLSSLTNDQLNLILDQLLEFSENFSQYMKTGKSKRSRRTNEVDKNAELVKKIIAKAKKLESKKNNTNV</sequence>
<dbReference type="GO" id="GO:0007076">
    <property type="term" value="P:mitotic chromosome condensation"/>
    <property type="evidence" value="ECO:0007669"/>
    <property type="project" value="InterPro"/>
</dbReference>
<evidence type="ECO:0000259" key="9">
    <source>
        <dbReference type="Pfam" id="PF12719"/>
    </source>
</evidence>
<keyword evidence="6" id="KW-0226">DNA condensation</keyword>
<dbReference type="Proteomes" id="UP001142055">
    <property type="component" value="Chromosome 1"/>
</dbReference>
<dbReference type="GO" id="GO:0051301">
    <property type="term" value="P:cell division"/>
    <property type="evidence" value="ECO:0007669"/>
    <property type="project" value="UniProtKB-KW"/>
</dbReference>
<comment type="caution">
    <text evidence="10">The sequence shown here is derived from an EMBL/GenBank/DDBJ whole genome shotgun (WGS) entry which is preliminary data.</text>
</comment>
<dbReference type="InterPro" id="IPR011989">
    <property type="entry name" value="ARM-like"/>
</dbReference>
<keyword evidence="5" id="KW-0498">Mitosis</keyword>
<dbReference type="SUPFAM" id="SSF48371">
    <property type="entry name" value="ARM repeat"/>
    <property type="match status" value="1"/>
</dbReference>
<accession>A0A9Q0MFZ8</accession>
<evidence type="ECO:0000256" key="7">
    <source>
        <dbReference type="ARBA" id="ARBA00023306"/>
    </source>
</evidence>
<feature type="domain" description="Nuclear condensin complex subunit 3 C-terminal" evidence="9">
    <location>
        <begin position="586"/>
        <end position="855"/>
    </location>
</feature>
<evidence type="ECO:0000313" key="10">
    <source>
        <dbReference type="EMBL" id="KAJ6224992.1"/>
    </source>
</evidence>
<keyword evidence="3" id="KW-0158">Chromosome</keyword>
<dbReference type="OMA" id="ECTSKVY"/>
<evidence type="ECO:0000256" key="2">
    <source>
        <dbReference type="ARBA" id="ARBA00006533"/>
    </source>
</evidence>
<feature type="coiled-coil region" evidence="8">
    <location>
        <begin position="509"/>
        <end position="562"/>
    </location>
</feature>
<protein>
    <recommendedName>
        <fullName evidence="9">Nuclear condensin complex subunit 3 C-terminal domain-containing protein</fullName>
    </recommendedName>
</protein>
<comment type="subcellular location">
    <subcellularLocation>
        <location evidence="1">Chromosome</location>
    </subcellularLocation>
</comment>